<dbReference type="OMA" id="WILQQER"/>
<dbReference type="AlphaFoldDB" id="A0A8S1P1A3"/>
<feature type="transmembrane region" description="Helical" evidence="1">
    <location>
        <begin position="481"/>
        <end position="499"/>
    </location>
</feature>
<keyword evidence="1" id="KW-0472">Membrane</keyword>
<comment type="caution">
    <text evidence="2">The sequence shown here is derived from an EMBL/GenBank/DDBJ whole genome shotgun (WGS) entry which is preliminary data.</text>
</comment>
<evidence type="ECO:0000313" key="3">
    <source>
        <dbReference type="Proteomes" id="UP000688137"/>
    </source>
</evidence>
<keyword evidence="3" id="KW-1185">Reference proteome</keyword>
<evidence type="ECO:0000313" key="2">
    <source>
        <dbReference type="EMBL" id="CAD8094204.1"/>
    </source>
</evidence>
<proteinExistence type="predicted"/>
<evidence type="ECO:0008006" key="4">
    <source>
        <dbReference type="Google" id="ProtNLM"/>
    </source>
</evidence>
<accession>A0A8S1P1A3</accession>
<keyword evidence="1" id="KW-0812">Transmembrane</keyword>
<reference evidence="2" key="1">
    <citation type="submission" date="2021-01" db="EMBL/GenBank/DDBJ databases">
        <authorList>
            <consortium name="Genoscope - CEA"/>
            <person name="William W."/>
        </authorList>
    </citation>
    <scope>NUCLEOTIDE SEQUENCE</scope>
</reference>
<gene>
    <name evidence="2" type="ORF">PPRIM_AZ9-3.1.T0950052</name>
</gene>
<evidence type="ECO:0000256" key="1">
    <source>
        <dbReference type="SAM" id="Phobius"/>
    </source>
</evidence>
<sequence length="500" mass="58964">MKSPIITDNSRRAKTNPDQSSLISYSTVKSCASSERKTQVKVACKVLCEMREDESSKLAMKFTQLRIVLATQSLLHKLQKYKSSKLQTYFWILQQERKTIQHNSFLDLNQTISLTPVMDDLQNNQIREQIQQDQYPQISTTTVIVLFHLLKKLINQQQKLTLKKIKAQSNFCKGITQITNLIKNYQKRSYYLCIFNLMRFNQNRKVLKTSVLDQDQEIPTENQMEEEISQSQGEMSMKEQLAIKFASITIITTILNEKIQKQQFQLFFNIIRGQFQLNKQLSFSQMNEITQIYEQPFLDQNHIVLGNQLLCQIFNIKLKDYFQEIKTYKLTSKHNNGDFINILLQNKNVEQSINNSYEDLYTQRVLYSQSKNDEEENENEIQILENNDQFKMPCSLQHITDIDDSYKEENQKISEVFNEKVLPQQKVIVQNNKHQDLIKNAVKSYCTQQQQIKQSVQVTPRTQQHDQLKEIQENKKQQQQFYIPHIIGICMIVFIILILQ</sequence>
<protein>
    <recommendedName>
        <fullName evidence="4">Transmembrane protein</fullName>
    </recommendedName>
</protein>
<dbReference type="Proteomes" id="UP000688137">
    <property type="component" value="Unassembled WGS sequence"/>
</dbReference>
<name>A0A8S1P1A3_PARPR</name>
<keyword evidence="1" id="KW-1133">Transmembrane helix</keyword>
<organism evidence="2 3">
    <name type="scientific">Paramecium primaurelia</name>
    <dbReference type="NCBI Taxonomy" id="5886"/>
    <lineage>
        <taxon>Eukaryota</taxon>
        <taxon>Sar</taxon>
        <taxon>Alveolata</taxon>
        <taxon>Ciliophora</taxon>
        <taxon>Intramacronucleata</taxon>
        <taxon>Oligohymenophorea</taxon>
        <taxon>Peniculida</taxon>
        <taxon>Parameciidae</taxon>
        <taxon>Paramecium</taxon>
    </lineage>
</organism>
<dbReference type="EMBL" id="CAJJDM010000098">
    <property type="protein sequence ID" value="CAD8094204.1"/>
    <property type="molecule type" value="Genomic_DNA"/>
</dbReference>